<dbReference type="AlphaFoldDB" id="A0A158L5P5"/>
<accession>A0A158L5P5</accession>
<protein>
    <submittedName>
        <fullName evidence="1">Transposase, Mutator family</fullName>
    </submittedName>
</protein>
<proteinExistence type="predicted"/>
<reference evidence="1" key="1">
    <citation type="submission" date="2016-01" db="EMBL/GenBank/DDBJ databases">
        <authorList>
            <person name="Peeters C."/>
        </authorList>
    </citation>
    <scope>NUCLEOTIDE SEQUENCE [LARGE SCALE GENOMIC DNA]</scope>
    <source>
        <strain evidence="1">LMG 22940</strain>
    </source>
</reference>
<dbReference type="Proteomes" id="UP000054770">
    <property type="component" value="Unassembled WGS sequence"/>
</dbReference>
<dbReference type="EMBL" id="FCON02000387">
    <property type="protein sequence ID" value="SAL88283.1"/>
    <property type="molecule type" value="Genomic_DNA"/>
</dbReference>
<keyword evidence="2" id="KW-1185">Reference proteome</keyword>
<name>A0A158L5P5_9BURK</name>
<evidence type="ECO:0000313" key="2">
    <source>
        <dbReference type="Proteomes" id="UP000054770"/>
    </source>
</evidence>
<evidence type="ECO:0000313" key="1">
    <source>
        <dbReference type="EMBL" id="SAL88283.1"/>
    </source>
</evidence>
<gene>
    <name evidence="1" type="ORF">AWB68_08725</name>
</gene>
<organism evidence="1 2">
    <name type="scientific">Caballeronia choica</name>
    <dbReference type="NCBI Taxonomy" id="326476"/>
    <lineage>
        <taxon>Bacteria</taxon>
        <taxon>Pseudomonadati</taxon>
        <taxon>Pseudomonadota</taxon>
        <taxon>Betaproteobacteria</taxon>
        <taxon>Burkholderiales</taxon>
        <taxon>Burkholderiaceae</taxon>
        <taxon>Caballeronia</taxon>
    </lineage>
</organism>
<sequence length="109" mass="12759">MHPPRWSSHKHLLGQRCCDDRLNPPWQHLRTANAIESTFATVRHRTTRTRNYASRPTFLGLAFKLIEEAEKTWRRINGPEQIKLLLDDIAFRDGEPVQDYRPAQQKLAA</sequence>
<comment type="caution">
    <text evidence="1">The sequence shown here is derived from an EMBL/GenBank/DDBJ whole genome shotgun (WGS) entry which is preliminary data.</text>
</comment>